<evidence type="ECO:0008006" key="4">
    <source>
        <dbReference type="Google" id="ProtNLM"/>
    </source>
</evidence>
<feature type="chain" id="PRO_5042575257" description="DUF3221 domain-containing protein" evidence="1">
    <location>
        <begin position="25"/>
        <end position="105"/>
    </location>
</feature>
<protein>
    <recommendedName>
        <fullName evidence="4">DUF3221 domain-containing protein</fullName>
    </recommendedName>
</protein>
<dbReference type="PROSITE" id="PS51257">
    <property type="entry name" value="PROKAR_LIPOPROTEIN"/>
    <property type="match status" value="1"/>
</dbReference>
<reference evidence="2" key="1">
    <citation type="submission" date="2023-10" db="EMBL/GenBank/DDBJ databases">
        <title>Screening of Alkalihalophilus pseudofirmusBZ-TG-HK211 and Its Alleviation of Salt Stress on Rapeseed Growth.</title>
        <authorList>
            <person name="Zhao B."/>
            <person name="Guo T."/>
        </authorList>
    </citation>
    <scope>NUCLEOTIDE SEQUENCE</scope>
    <source>
        <strain evidence="2">BZ-TG-HK211</strain>
    </source>
</reference>
<dbReference type="RefSeq" id="WP_323466155.1">
    <property type="nucleotide sequence ID" value="NZ_CP144224.1"/>
</dbReference>
<organism evidence="2 3">
    <name type="scientific">Alkalihalophilus pseudofirmus</name>
    <name type="common">Bacillus pseudofirmus</name>
    <dbReference type="NCBI Taxonomy" id="79885"/>
    <lineage>
        <taxon>Bacteria</taxon>
        <taxon>Bacillati</taxon>
        <taxon>Bacillota</taxon>
        <taxon>Bacilli</taxon>
        <taxon>Bacillales</taxon>
        <taxon>Bacillaceae</taxon>
        <taxon>Alkalihalophilus</taxon>
    </lineage>
</organism>
<name>A0AAJ2KZD9_ALKPS</name>
<proteinExistence type="predicted"/>
<evidence type="ECO:0000313" key="3">
    <source>
        <dbReference type="Proteomes" id="UP001285636"/>
    </source>
</evidence>
<keyword evidence="1" id="KW-0732">Signal</keyword>
<evidence type="ECO:0000256" key="1">
    <source>
        <dbReference type="SAM" id="SignalP"/>
    </source>
</evidence>
<accession>A0AAJ2KZD9</accession>
<dbReference type="Proteomes" id="UP001285636">
    <property type="component" value="Unassembled WGS sequence"/>
</dbReference>
<gene>
    <name evidence="2" type="ORF">RYX45_05875</name>
</gene>
<dbReference type="AlphaFoldDB" id="A0AAJ2KZD9"/>
<comment type="caution">
    <text evidence="2">The sequence shown here is derived from an EMBL/GenBank/DDBJ whole genome shotgun (WGS) entry which is preliminary data.</text>
</comment>
<evidence type="ECO:0000313" key="2">
    <source>
        <dbReference type="EMBL" id="MDV2884698.1"/>
    </source>
</evidence>
<feature type="signal peptide" evidence="1">
    <location>
        <begin position="1"/>
        <end position="24"/>
    </location>
</feature>
<dbReference type="EMBL" id="JAWJAY010000001">
    <property type="protein sequence ID" value="MDV2884698.1"/>
    <property type="molecule type" value="Genomic_DNA"/>
</dbReference>
<sequence length="105" mass="11505">MKYLLRFLLLVSLTLIGCSPDVSQANNADLEAEIVGINEDDTIIVVVIDARAQGYRDYINNKIKLGIPSDYSIDGFQEGQLISVWLNGLIDTEPPSGSATKIKVH</sequence>